<dbReference type="RefSeq" id="WP_107888934.1">
    <property type="nucleotide sequence ID" value="NZ_CP028519.1"/>
</dbReference>
<evidence type="ECO:0008006" key="3">
    <source>
        <dbReference type="Google" id="ProtNLM"/>
    </source>
</evidence>
<evidence type="ECO:0000313" key="2">
    <source>
        <dbReference type="Proteomes" id="UP000244173"/>
    </source>
</evidence>
<keyword evidence="2" id="KW-1185">Reference proteome</keyword>
<accession>A0A2S0P8D0</accession>
<name>A0A2S0P8D0_9NEIS</name>
<gene>
    <name evidence="1" type="ORF">DAI18_06105</name>
</gene>
<proteinExistence type="predicted"/>
<protein>
    <recommendedName>
        <fullName evidence="3">SMI1/KNR4 family protein</fullName>
    </recommendedName>
</protein>
<dbReference type="InterPro" id="IPR037883">
    <property type="entry name" value="Knr4/Smi1-like_sf"/>
</dbReference>
<dbReference type="AlphaFoldDB" id="A0A2S0P8D0"/>
<dbReference type="Pfam" id="PF14568">
    <property type="entry name" value="SUKH_6"/>
    <property type="match status" value="1"/>
</dbReference>
<sequence length="156" mass="17177">MATEDILVGVDLALKNGCQIDLAGEKSLDLIKKAEITLELKFPPSYKEFLHVFGCGDIAGHEFYGITGSDFTNSGIPDAVWITVRERIDSNLPRQFLIIGEQGNGAYYVLNCECEGAECPVILWWPGLSQADQIKDAEILAQDFGSFFVELIKSSL</sequence>
<evidence type="ECO:0000313" key="1">
    <source>
        <dbReference type="EMBL" id="AVY93664.1"/>
    </source>
</evidence>
<dbReference type="OrthoDB" id="5880263at2"/>
<dbReference type="SUPFAM" id="SSF160631">
    <property type="entry name" value="SMI1/KNR4-like"/>
    <property type="match status" value="1"/>
</dbReference>
<dbReference type="EMBL" id="CP028519">
    <property type="protein sequence ID" value="AVY93664.1"/>
    <property type="molecule type" value="Genomic_DNA"/>
</dbReference>
<dbReference type="Proteomes" id="UP000244173">
    <property type="component" value="Chromosome"/>
</dbReference>
<dbReference type="KEGG" id="maer:DAI18_06105"/>
<dbReference type="Gene3D" id="3.40.1580.10">
    <property type="entry name" value="SMI1/KNR4-like"/>
    <property type="match status" value="1"/>
</dbReference>
<reference evidence="1 2" key="1">
    <citation type="submission" date="2018-04" db="EMBL/GenBank/DDBJ databases">
        <title>Denitrifier Microvirgula.</title>
        <authorList>
            <person name="Anderson E."/>
            <person name="Jang J."/>
            <person name="Ishii S."/>
        </authorList>
    </citation>
    <scope>NUCLEOTIDE SEQUENCE [LARGE SCALE GENOMIC DNA]</scope>
    <source>
        <strain evidence="1 2">BE2.4</strain>
    </source>
</reference>
<organism evidence="1 2">
    <name type="scientific">Microvirgula aerodenitrificans</name>
    <dbReference type="NCBI Taxonomy" id="57480"/>
    <lineage>
        <taxon>Bacteria</taxon>
        <taxon>Pseudomonadati</taxon>
        <taxon>Pseudomonadota</taxon>
        <taxon>Betaproteobacteria</taxon>
        <taxon>Neisseriales</taxon>
        <taxon>Aquaspirillaceae</taxon>
        <taxon>Microvirgula</taxon>
    </lineage>
</organism>